<dbReference type="Pfam" id="PF05659">
    <property type="entry name" value="RPW8"/>
    <property type="match status" value="1"/>
</dbReference>
<dbReference type="InterPro" id="IPR008808">
    <property type="entry name" value="Powdery_mildew-R_dom"/>
</dbReference>
<dbReference type="RefSeq" id="XP_018812141.1">
    <property type="nucleotide sequence ID" value="XM_018956596.2"/>
</dbReference>
<protein>
    <submittedName>
        <fullName evidence="4 5">Uncharacterized protein LOC108984589</fullName>
    </submittedName>
</protein>
<feature type="domain" description="RPW8" evidence="2">
    <location>
        <begin position="1"/>
        <end position="148"/>
    </location>
</feature>
<gene>
    <name evidence="4 5" type="primary">LOC108984589</name>
</gene>
<dbReference type="KEGG" id="jre:108984589"/>
<evidence type="ECO:0000313" key="3">
    <source>
        <dbReference type="Proteomes" id="UP000235220"/>
    </source>
</evidence>
<reference evidence="4 5" key="1">
    <citation type="submission" date="2025-04" db="UniProtKB">
        <authorList>
            <consortium name="RefSeq"/>
        </authorList>
    </citation>
    <scope>IDENTIFICATION</scope>
    <source>
        <tissue evidence="4 5">Leaves</tissue>
    </source>
</reference>
<feature type="region of interest" description="Disordered" evidence="1">
    <location>
        <begin position="150"/>
        <end position="185"/>
    </location>
</feature>
<evidence type="ECO:0000313" key="4">
    <source>
        <dbReference type="RefSeq" id="XP_018812141.1"/>
    </source>
</evidence>
<proteinExistence type="predicted"/>
<dbReference type="Proteomes" id="UP000235220">
    <property type="component" value="Chromosome 7"/>
</dbReference>
<dbReference type="AlphaFoldDB" id="A0A2I4DYB3"/>
<accession>A0A2I4DYB3</accession>
<dbReference type="PROSITE" id="PS51153">
    <property type="entry name" value="RPW8"/>
    <property type="match status" value="1"/>
</dbReference>
<dbReference type="RefSeq" id="XP_035548034.1">
    <property type="nucleotide sequence ID" value="XM_035692141.1"/>
</dbReference>
<name>A0A2I4DYB3_JUGRE</name>
<evidence type="ECO:0000313" key="5">
    <source>
        <dbReference type="RefSeq" id="XP_035548034.1"/>
    </source>
</evidence>
<evidence type="ECO:0000259" key="2">
    <source>
        <dbReference type="PROSITE" id="PS51153"/>
    </source>
</evidence>
<evidence type="ECO:0000256" key="1">
    <source>
        <dbReference type="SAM" id="MobiDB-lite"/>
    </source>
</evidence>
<sequence>MRNGEIIRDAALGAAFGEIFRGFVGVITRVTITTIQFQSDLEGLRITLSRLQELVEHEDLGGEIKGLDELVEKGEKLVNKCSNLKRWQHSIRFHYAHKLRKLDKELLVFFQRDIMAQIMRNSSTTVNIVSEIRERLNSTENMVSEIPERLNPTETSSIDSEVEGSANHEDHEDIAAICNKSGSRA</sequence>
<organism evidence="3 4">
    <name type="scientific">Juglans regia</name>
    <name type="common">English walnut</name>
    <dbReference type="NCBI Taxonomy" id="51240"/>
    <lineage>
        <taxon>Eukaryota</taxon>
        <taxon>Viridiplantae</taxon>
        <taxon>Streptophyta</taxon>
        <taxon>Embryophyta</taxon>
        <taxon>Tracheophyta</taxon>
        <taxon>Spermatophyta</taxon>
        <taxon>Magnoliopsida</taxon>
        <taxon>eudicotyledons</taxon>
        <taxon>Gunneridae</taxon>
        <taxon>Pentapetalae</taxon>
        <taxon>rosids</taxon>
        <taxon>fabids</taxon>
        <taxon>Fagales</taxon>
        <taxon>Juglandaceae</taxon>
        <taxon>Juglans</taxon>
    </lineage>
</organism>
<dbReference type="Gramene" id="Jr07_02400_p1">
    <property type="protein sequence ID" value="cds.Jr07_02400_p1"/>
    <property type="gene ID" value="Jr07_02400"/>
</dbReference>
<keyword evidence="3" id="KW-1185">Reference proteome</keyword>
<dbReference type="STRING" id="51240.A0A2I4DYB3"/>
<dbReference type="GeneID" id="108984589"/>
<dbReference type="OrthoDB" id="912244at2759"/>